<proteinExistence type="predicted"/>
<evidence type="ECO:0000313" key="1">
    <source>
        <dbReference type="EMBL" id="DAE01197.1"/>
    </source>
</evidence>
<reference evidence="1" key="1">
    <citation type="journal article" date="2021" name="Proc. Natl. Acad. Sci. U.S.A.">
        <title>A Catalog of Tens of Thousands of Viruses from Human Metagenomes Reveals Hidden Associations with Chronic Diseases.</title>
        <authorList>
            <person name="Tisza M.J."/>
            <person name="Buck C.B."/>
        </authorList>
    </citation>
    <scope>NUCLEOTIDE SEQUENCE</scope>
    <source>
        <strain evidence="1">CtZE52</strain>
    </source>
</reference>
<name>A0A8S5P3I1_9CAUD</name>
<protein>
    <submittedName>
        <fullName evidence="1">Uncharacterized protein</fullName>
    </submittedName>
</protein>
<dbReference type="EMBL" id="BK015320">
    <property type="protein sequence ID" value="DAE01197.1"/>
    <property type="molecule type" value="Genomic_DNA"/>
</dbReference>
<accession>A0A8S5P3I1</accession>
<sequence>MIIFSCHARREDSCMSFCRAFFVPGFDSKTNHEIKSL</sequence>
<organism evidence="1">
    <name type="scientific">Siphoviridae sp. ctZE52</name>
    <dbReference type="NCBI Taxonomy" id="2825557"/>
    <lineage>
        <taxon>Viruses</taxon>
        <taxon>Duplodnaviria</taxon>
        <taxon>Heunggongvirae</taxon>
        <taxon>Uroviricota</taxon>
        <taxon>Caudoviricetes</taxon>
    </lineage>
</organism>